<sequence>MNYTSLNKVNAFFAEDVNFKAQGISEKLTNFTKLAKEIFQHIQANHDNSPQAKIDFLGKIHTKFKMTNASLNSTKTIWQRFVSLFSSSEEEKEFHKVWKDVIAAKKHEVNTERKLWCHFKLSSSEAKIFKFFTSTLIIPLPLTRPAWTQYIISENKEKLRSSEGKLKEAYFRTVGNQHLPSSLEGSSLGKSLQEIKKEIKEFTKYFGSSLNMEARQELEDAQQHLTFAIKISTEIDAISRLDRINKSSEKKEELRNRLSDISYEIQSKITLLEKGKELLLPGGYTNIKEVNGVQTITGHAVKYVIKKQENDKFSFTVINTGAGAGDYSGTFSWLKYLLHDGKHSDYVFDDLAKDQLSTAFFVSLLEQNVSTKGNDHSISHIFNILISGLLEGDSSKIKEGRRHAVQTNGTCTHDSVCSWLETQLSPELFDAFNLYMTGSGLYRLQKIRKRHSSAHTISKITGTWQERTLSGQELIDVLTELGKSRFSEQRLQLLGLGSSIDRKILLTTDKQKKMLEKRDLLLAKHNKKILKKELQILKGQIAQLEHRVQAEEKEKSKATILSRIYTACLGQSSTFVTNLKKANEDREKIEKRLTQLNNPEVKQKLIQKITTINDDIKASEQEKSRLEQQKVYLLQLSFLPQIIEQHFNIEV</sequence>
<dbReference type="PATRIC" id="fig|83552.4.peg.1260"/>
<proteinExistence type="predicted"/>
<dbReference type="EMBL" id="JSAM01000073">
    <property type="protein sequence ID" value="KIA77618.1"/>
    <property type="molecule type" value="Genomic_DNA"/>
</dbReference>
<dbReference type="Proteomes" id="UP000031307">
    <property type="component" value="Unassembled WGS sequence"/>
</dbReference>
<reference evidence="2 3" key="1">
    <citation type="journal article" date="2014" name="Mol. Biol. Evol.">
        <title>Massive expansion of Ubiquitination-related gene families within the Chlamydiae.</title>
        <authorList>
            <person name="Domman D."/>
            <person name="Collingro A."/>
            <person name="Lagkouvardos I."/>
            <person name="Gehre L."/>
            <person name="Weinmaier T."/>
            <person name="Rattei T."/>
            <person name="Subtil A."/>
            <person name="Horn M."/>
        </authorList>
    </citation>
    <scope>NUCLEOTIDE SEQUENCE [LARGE SCALE GENOMIC DNA]</scope>
    <source>
        <strain evidence="2 3">OEW1</strain>
    </source>
</reference>
<evidence type="ECO:0000313" key="3">
    <source>
        <dbReference type="Proteomes" id="UP000031307"/>
    </source>
</evidence>
<keyword evidence="1" id="KW-0175">Coiled coil</keyword>
<evidence type="ECO:0000256" key="1">
    <source>
        <dbReference type="SAM" id="Coils"/>
    </source>
</evidence>
<gene>
    <name evidence="2" type="ORF">DB43_GD00490</name>
</gene>
<protein>
    <submittedName>
        <fullName evidence="2">Uncharacterized protein</fullName>
    </submittedName>
</protein>
<dbReference type="AlphaFoldDB" id="A0A0C1EC75"/>
<name>A0A0C1EC75_9BACT</name>
<dbReference type="RefSeq" id="WP_013925156.1">
    <property type="nucleotide sequence ID" value="NZ_JASBUT010000006.1"/>
</dbReference>
<evidence type="ECO:0000313" key="2">
    <source>
        <dbReference type="EMBL" id="KIA77618.1"/>
    </source>
</evidence>
<comment type="caution">
    <text evidence="2">The sequence shown here is derived from an EMBL/GenBank/DDBJ whole genome shotgun (WGS) entry which is preliminary data.</text>
</comment>
<accession>A0A0C1EC75</accession>
<feature type="coiled-coil region" evidence="1">
    <location>
        <begin position="527"/>
        <end position="629"/>
    </location>
</feature>
<organism evidence="2 3">
    <name type="scientific">Parachlamydia acanthamoebae</name>
    <dbReference type="NCBI Taxonomy" id="83552"/>
    <lineage>
        <taxon>Bacteria</taxon>
        <taxon>Pseudomonadati</taxon>
        <taxon>Chlamydiota</taxon>
        <taxon>Chlamydiia</taxon>
        <taxon>Parachlamydiales</taxon>
        <taxon>Parachlamydiaceae</taxon>
        <taxon>Parachlamydia</taxon>
    </lineage>
</organism>